<dbReference type="AlphaFoldDB" id="A0A818JBW0"/>
<organism evidence="3 4">
    <name type="scientific">Adineta steineri</name>
    <dbReference type="NCBI Taxonomy" id="433720"/>
    <lineage>
        <taxon>Eukaryota</taxon>
        <taxon>Metazoa</taxon>
        <taxon>Spiralia</taxon>
        <taxon>Gnathifera</taxon>
        <taxon>Rotifera</taxon>
        <taxon>Eurotatoria</taxon>
        <taxon>Bdelloidea</taxon>
        <taxon>Adinetida</taxon>
        <taxon>Adinetidae</taxon>
        <taxon>Adineta</taxon>
    </lineage>
</organism>
<keyword evidence="1" id="KW-0732">Signal</keyword>
<gene>
    <name evidence="2" type="ORF">JYZ213_LOCUS12502</name>
    <name evidence="3" type="ORF">OXD698_LOCUS3227</name>
</gene>
<evidence type="ECO:0000313" key="3">
    <source>
        <dbReference type="EMBL" id="CAF3536763.1"/>
    </source>
</evidence>
<evidence type="ECO:0000313" key="2">
    <source>
        <dbReference type="EMBL" id="CAF0936948.1"/>
    </source>
</evidence>
<name>A0A818JBW0_9BILA</name>
<evidence type="ECO:0000313" key="4">
    <source>
        <dbReference type="Proteomes" id="UP000663844"/>
    </source>
</evidence>
<protein>
    <recommendedName>
        <fullName evidence="5">DUF2778 domain-containing protein</fullName>
    </recommendedName>
</protein>
<reference evidence="3" key="1">
    <citation type="submission" date="2021-02" db="EMBL/GenBank/DDBJ databases">
        <authorList>
            <person name="Nowell W R."/>
        </authorList>
    </citation>
    <scope>NUCLEOTIDE SEQUENCE</scope>
</reference>
<dbReference type="EMBL" id="CAJOAZ010000113">
    <property type="protein sequence ID" value="CAF3536763.1"/>
    <property type="molecule type" value="Genomic_DNA"/>
</dbReference>
<dbReference type="EMBL" id="CAJNOG010000097">
    <property type="protein sequence ID" value="CAF0936948.1"/>
    <property type="molecule type" value="Genomic_DNA"/>
</dbReference>
<evidence type="ECO:0000256" key="1">
    <source>
        <dbReference type="SAM" id="SignalP"/>
    </source>
</evidence>
<accession>A0A818JBW0</accession>
<evidence type="ECO:0008006" key="5">
    <source>
        <dbReference type="Google" id="ProtNLM"/>
    </source>
</evidence>
<comment type="caution">
    <text evidence="3">The sequence shown here is derived from an EMBL/GenBank/DDBJ whole genome shotgun (WGS) entry which is preliminary data.</text>
</comment>
<dbReference type="Proteomes" id="UP000663844">
    <property type="component" value="Unassembled WGS sequence"/>
</dbReference>
<proteinExistence type="predicted"/>
<dbReference type="Proteomes" id="UP000663845">
    <property type="component" value="Unassembled WGS sequence"/>
</dbReference>
<feature type="signal peptide" evidence="1">
    <location>
        <begin position="1"/>
        <end position="18"/>
    </location>
</feature>
<sequence length="175" mass="19415">MYWTTIFACLIAVVPANGVECQYSLSKRLVTCQVPSTGQPNKVSCQTVSPMSYAADTPVGSYVIAPTSPRKGVFWYNLYPKRISQAGYWDYYCKNPDTGRSKIAFHSGTISEGCITVTDNTCAKQMKELITNDLSGMSYVNVHGLKSSGFFGRKLLHDCFTLHLLFMRIVLVGKL</sequence>
<feature type="chain" id="PRO_5036233337" description="DUF2778 domain-containing protein" evidence="1">
    <location>
        <begin position="19"/>
        <end position="175"/>
    </location>
</feature>